<feature type="compositionally biased region" description="Basic and acidic residues" evidence="3">
    <location>
        <begin position="57"/>
        <end position="68"/>
    </location>
</feature>
<keyword evidence="7" id="KW-1185">Reference proteome</keyword>
<protein>
    <submittedName>
        <fullName evidence="6">Uncharacterized protein</fullName>
    </submittedName>
</protein>
<dbReference type="InterPro" id="IPR012617">
    <property type="entry name" value="AATF_C"/>
</dbReference>
<dbReference type="InterPro" id="IPR025160">
    <property type="entry name" value="AATF"/>
</dbReference>
<dbReference type="EMBL" id="CM035416">
    <property type="protein sequence ID" value="KAH7425522.1"/>
    <property type="molecule type" value="Genomic_DNA"/>
</dbReference>
<comment type="caution">
    <text evidence="6">The sequence shown here is derived from an EMBL/GenBank/DDBJ whole genome shotgun (WGS) entry which is preliminary data.</text>
</comment>
<feature type="coiled-coil region" evidence="2">
    <location>
        <begin position="114"/>
        <end position="141"/>
    </location>
</feature>
<reference evidence="6" key="1">
    <citation type="submission" date="2021-08" db="EMBL/GenBank/DDBJ databases">
        <title>WGS assembly of Ceratopteris richardii.</title>
        <authorList>
            <person name="Marchant D.B."/>
            <person name="Chen G."/>
            <person name="Jenkins J."/>
            <person name="Shu S."/>
            <person name="Leebens-Mack J."/>
            <person name="Grimwood J."/>
            <person name="Schmutz J."/>
            <person name="Soltis P."/>
            <person name="Soltis D."/>
            <person name="Chen Z.-H."/>
        </authorList>
    </citation>
    <scope>NUCLEOTIDE SEQUENCE</scope>
    <source>
        <strain evidence="6">Whitten #5841</strain>
        <tissue evidence="6">Leaf</tissue>
    </source>
</reference>
<dbReference type="OrthoDB" id="5783963at2759"/>
<evidence type="ECO:0000259" key="5">
    <source>
        <dbReference type="Pfam" id="PF13339"/>
    </source>
</evidence>
<dbReference type="Pfam" id="PF13339">
    <property type="entry name" value="AATF-Che1"/>
    <property type="match status" value="1"/>
</dbReference>
<keyword evidence="2" id="KW-0175">Coiled coil</keyword>
<dbReference type="AlphaFoldDB" id="A0A8T2TRW6"/>
<sequence length="455" mass="51732">MVGKVKERPRLKRRGASASLPHSKRKKSIQKDKYMERDEIGESLEESMQDSELSFSDGHREYQSHGEQIRGISKRSSSEISEADNQVDTIRDWEGDSKFDDDADDKSNAHEFPFAAKDEELELLDKEYEELQAQELDMLNNLKGRSDEELLKGRSVRNQKAMWDKALEIRILLQKPFTNANRLPLGDTKTHTCESSEEIASAFERLNEASINTVHCLHQTLTTLLSQVDARSKVSDDDKDGKNNEEHIIVNDLDAQWEVMSASYKRFVPFRNSTVDRWQRKTQLSTGAAASRIKLRAFNQSITQQIEGHMRDFSRMLERMCLSKSAVNVIGRPAAENEKPSSDGDVNGVNPGEQLVDGDPELIDDSEFYQELLREFLESADPSSLGASYPSRSTRVKHRKIVDRRASKGRKIRYTVHEKIVNFMVPVPINMPPMAEKLFSSGLFHGGSTQPVLQM</sequence>
<gene>
    <name evidence="6" type="ORF">KP509_11G058800</name>
</gene>
<dbReference type="PANTHER" id="PTHR15565">
    <property type="entry name" value="AATF PROTEIN APOPTOSIS ANTAGONIZING TRANSCRIPTION FACTOR"/>
    <property type="match status" value="1"/>
</dbReference>
<proteinExistence type="inferred from homology"/>
<evidence type="ECO:0000256" key="3">
    <source>
        <dbReference type="SAM" id="MobiDB-lite"/>
    </source>
</evidence>
<name>A0A8T2TRW6_CERRI</name>
<evidence type="ECO:0000256" key="1">
    <source>
        <dbReference type="ARBA" id="ARBA00008966"/>
    </source>
</evidence>
<dbReference type="Proteomes" id="UP000825935">
    <property type="component" value="Chromosome 11"/>
</dbReference>
<feature type="compositionally biased region" description="Basic and acidic residues" evidence="3">
    <location>
        <begin position="29"/>
        <end position="40"/>
    </location>
</feature>
<feature type="domain" description="AATF leucine zipper-containing" evidence="5">
    <location>
        <begin position="150"/>
        <end position="281"/>
    </location>
</feature>
<organism evidence="6 7">
    <name type="scientific">Ceratopteris richardii</name>
    <name type="common">Triangle waterfern</name>
    <dbReference type="NCBI Taxonomy" id="49495"/>
    <lineage>
        <taxon>Eukaryota</taxon>
        <taxon>Viridiplantae</taxon>
        <taxon>Streptophyta</taxon>
        <taxon>Embryophyta</taxon>
        <taxon>Tracheophyta</taxon>
        <taxon>Polypodiopsida</taxon>
        <taxon>Polypodiidae</taxon>
        <taxon>Polypodiales</taxon>
        <taxon>Pteridineae</taxon>
        <taxon>Pteridaceae</taxon>
        <taxon>Parkerioideae</taxon>
        <taxon>Ceratopteris</taxon>
    </lineage>
</organism>
<dbReference type="OMA" id="DKYMERD"/>
<feature type="compositionally biased region" description="Basic and acidic residues" evidence="3">
    <location>
        <begin position="89"/>
        <end position="108"/>
    </location>
</feature>
<feature type="compositionally biased region" description="Polar residues" evidence="3">
    <location>
        <begin position="74"/>
        <end position="88"/>
    </location>
</feature>
<feature type="domain" description="Apoptosis-antagonizing transcription factor C-terminal" evidence="4">
    <location>
        <begin position="369"/>
        <end position="441"/>
    </location>
</feature>
<dbReference type="PANTHER" id="PTHR15565:SF0">
    <property type="entry name" value="PROTEIN AATF"/>
    <property type="match status" value="1"/>
</dbReference>
<dbReference type="GO" id="GO:0005730">
    <property type="term" value="C:nucleolus"/>
    <property type="evidence" value="ECO:0007669"/>
    <property type="project" value="TreeGrafter"/>
</dbReference>
<feature type="region of interest" description="Disordered" evidence="3">
    <location>
        <begin position="1"/>
        <end position="108"/>
    </location>
</feature>
<dbReference type="Pfam" id="PF08164">
    <property type="entry name" value="TRAUB"/>
    <property type="match status" value="1"/>
</dbReference>
<comment type="similarity">
    <text evidence="1">Belongs to the AATF family.</text>
</comment>
<evidence type="ECO:0000259" key="4">
    <source>
        <dbReference type="Pfam" id="PF08164"/>
    </source>
</evidence>
<evidence type="ECO:0000313" key="7">
    <source>
        <dbReference type="Proteomes" id="UP000825935"/>
    </source>
</evidence>
<evidence type="ECO:0000256" key="2">
    <source>
        <dbReference type="SAM" id="Coils"/>
    </source>
</evidence>
<dbReference type="InterPro" id="IPR039223">
    <property type="entry name" value="AATF/Bfr2"/>
</dbReference>
<evidence type="ECO:0000313" key="6">
    <source>
        <dbReference type="EMBL" id="KAH7425522.1"/>
    </source>
</evidence>
<accession>A0A8T2TRW6</accession>